<dbReference type="EC" id="2.3.1.118" evidence="3"/>
<dbReference type="EMBL" id="CP017903">
    <property type="protein sequence ID" value="ARP21565.1"/>
    <property type="molecule type" value="Genomic_DNA"/>
</dbReference>
<dbReference type="RefSeq" id="WP_086047583.1">
    <property type="nucleotide sequence ID" value="NZ_CP017890.1"/>
</dbReference>
<dbReference type="InterPro" id="IPR038765">
    <property type="entry name" value="Papain-like_cys_pep_sf"/>
</dbReference>
<dbReference type="InterPro" id="IPR053710">
    <property type="entry name" value="Arylamine_NAT_domain_sf"/>
</dbReference>
<reference evidence="3" key="1">
    <citation type="submission" date="2016-10" db="EMBL/GenBank/DDBJ databases">
        <title>The High Quality Genome of Vibrio alginolyticus K01M1.</title>
        <authorList>
            <person name="Wendling C."/>
            <person name="Chibani C.M."/>
            <person name="Hertel R."/>
            <person name="Sproer C."/>
            <person name="Bunk B."/>
            <person name="Overmann J."/>
            <person name="Roth O."/>
            <person name="Liesegang H."/>
        </authorList>
    </citation>
    <scope>NUCLEOTIDE SEQUENCE</scope>
    <source>
        <strain evidence="3">K05K4</strain>
    </source>
</reference>
<protein>
    <submittedName>
        <fullName evidence="3">N-hydroxyarylamine O-acetyltransferase</fullName>
        <ecNumber evidence="3">2.3.1.118</ecNumber>
    </submittedName>
</protein>
<dbReference type="PANTHER" id="PTHR11786:SF0">
    <property type="entry name" value="ARYLAMINE N-ACETYLTRANSFERASE 4-RELATED"/>
    <property type="match status" value="1"/>
</dbReference>
<dbReference type="PRINTS" id="PR01543">
    <property type="entry name" value="ANATRNSFRASE"/>
</dbReference>
<sequence length="268" mass="30018">MNKTDLSAYLTKLGLPSELPADLESLHRVHVAQHRCLPFENFDIALQRGVSVEIEDIIQKTVYHSRGGYCFELNGLMLDVLNTLGFEARSLLGRVHVSGTPTGRSHQITLVTLEEQTWIVDVGFGSNTPRAPLPFILDQVIQTDLQTFRFVKDAQFGYFLQVLSTDGTDVWNNLYSFDLEFVCAGDIACSNFLTSTSPNSRFTSARVAARATESGLVTLLNYTLRCTNHEELTEIELEPGQTYLDALKEYFGIELDAQYDDLRPLPDA</sequence>
<proteinExistence type="inferred from homology"/>
<keyword evidence="3" id="KW-0012">Acyltransferase</keyword>
<dbReference type="Pfam" id="PF00797">
    <property type="entry name" value="Acetyltransf_2"/>
    <property type="match status" value="1"/>
</dbReference>
<organism evidence="3">
    <name type="scientific">Vibrio alginolyticus</name>
    <dbReference type="NCBI Taxonomy" id="663"/>
    <lineage>
        <taxon>Bacteria</taxon>
        <taxon>Pseudomonadati</taxon>
        <taxon>Pseudomonadota</taxon>
        <taxon>Gammaproteobacteria</taxon>
        <taxon>Vibrionales</taxon>
        <taxon>Vibrionaceae</taxon>
        <taxon>Vibrio</taxon>
    </lineage>
</organism>
<evidence type="ECO:0000313" key="3">
    <source>
        <dbReference type="EMBL" id="ARP21565.1"/>
    </source>
</evidence>
<dbReference type="Gene3D" id="3.30.2140.20">
    <property type="match status" value="1"/>
</dbReference>
<keyword evidence="3" id="KW-0808">Transferase</keyword>
<name>A0A1W6UUE9_VIBAL</name>
<dbReference type="SUPFAM" id="SSF54001">
    <property type="entry name" value="Cysteine proteinases"/>
    <property type="match status" value="1"/>
</dbReference>
<comment type="similarity">
    <text evidence="1 2">Belongs to the arylamine N-acetyltransferase family.</text>
</comment>
<accession>A0A1W6UUE9</accession>
<dbReference type="InterPro" id="IPR001447">
    <property type="entry name" value="Arylamine_N-AcTrfase"/>
</dbReference>
<dbReference type="AlphaFoldDB" id="A0A1W6UUE9"/>
<evidence type="ECO:0000256" key="1">
    <source>
        <dbReference type="ARBA" id="ARBA00006547"/>
    </source>
</evidence>
<dbReference type="PANTHER" id="PTHR11786">
    <property type="entry name" value="N-HYDROXYARYLAMINE O-ACETYLTRANSFERASE"/>
    <property type="match status" value="1"/>
</dbReference>
<evidence type="ECO:0000256" key="2">
    <source>
        <dbReference type="RuleBase" id="RU003452"/>
    </source>
</evidence>
<dbReference type="GO" id="GO:0046990">
    <property type="term" value="F:N-hydroxyarylamine O-acetyltransferase activity"/>
    <property type="evidence" value="ECO:0007669"/>
    <property type="project" value="UniProtKB-EC"/>
</dbReference>
<gene>
    <name evidence="3" type="primary">nhoA</name>
    <name evidence="3" type="ORF">K05K4_48560</name>
</gene>